<keyword evidence="5" id="KW-0539">Nucleus</keyword>
<dbReference type="InterPro" id="IPR052035">
    <property type="entry name" value="ZnF_BED_domain_contain"/>
</dbReference>
<dbReference type="EMBL" id="WIXP02000006">
    <property type="protein sequence ID" value="KAF6209816.1"/>
    <property type="molecule type" value="Genomic_DNA"/>
</dbReference>
<sequence length="300" mass="32870">MSIIQSVSEEHSLGSTDKHEKNSSSTPDKLGENTLNTGSIISFLCPASTSSVASTPKKQVTIPEFIDKLSSINEGGDRHNEITQALVYMVCRDNMPFSCVEKRGLQHFCKVALPRYKPPTRKRLTYLVELKYSATIALLRKALCDVDQVALTSDILTVTNSSRSFLVVTAHFLNCEGELESCYLSAERITGPHTGVHISAMLTNITSDFCIEKCQIQSITTDGGSNMLAAVNLFIGEGKGVRCVAHLINTLVNGVLKDIKPFSQLCDNIKSIVTFFKQSVKAMDALRAEQEMDGKKKGRS</sequence>
<dbReference type="PANTHER" id="PTHR46481">
    <property type="entry name" value="ZINC FINGER BED DOMAIN-CONTAINING PROTEIN 4"/>
    <property type="match status" value="1"/>
</dbReference>
<evidence type="ECO:0000313" key="7">
    <source>
        <dbReference type="EMBL" id="KAF6209816.1"/>
    </source>
</evidence>
<keyword evidence="2" id="KW-0479">Metal-binding</keyword>
<evidence type="ECO:0000256" key="1">
    <source>
        <dbReference type="ARBA" id="ARBA00004123"/>
    </source>
</evidence>
<reference evidence="7" key="1">
    <citation type="journal article" date="2021" name="Mol. Ecol. Resour.">
        <title>Apolygus lucorum genome provides insights into omnivorousness and mesophyll feeding.</title>
        <authorList>
            <person name="Liu Y."/>
            <person name="Liu H."/>
            <person name="Wang H."/>
            <person name="Huang T."/>
            <person name="Liu B."/>
            <person name="Yang B."/>
            <person name="Yin L."/>
            <person name="Li B."/>
            <person name="Zhang Y."/>
            <person name="Zhang S."/>
            <person name="Jiang F."/>
            <person name="Zhang X."/>
            <person name="Ren Y."/>
            <person name="Wang B."/>
            <person name="Wang S."/>
            <person name="Lu Y."/>
            <person name="Wu K."/>
            <person name="Fan W."/>
            <person name="Wang G."/>
        </authorList>
    </citation>
    <scope>NUCLEOTIDE SEQUENCE</scope>
    <source>
        <strain evidence="7">12Hb</strain>
    </source>
</reference>
<dbReference type="OrthoDB" id="6614444at2759"/>
<organism evidence="7 8">
    <name type="scientific">Apolygus lucorum</name>
    <name type="common">Small green plant bug</name>
    <name type="synonym">Lygocoris lucorum</name>
    <dbReference type="NCBI Taxonomy" id="248454"/>
    <lineage>
        <taxon>Eukaryota</taxon>
        <taxon>Metazoa</taxon>
        <taxon>Ecdysozoa</taxon>
        <taxon>Arthropoda</taxon>
        <taxon>Hexapoda</taxon>
        <taxon>Insecta</taxon>
        <taxon>Pterygota</taxon>
        <taxon>Neoptera</taxon>
        <taxon>Paraneoptera</taxon>
        <taxon>Hemiptera</taxon>
        <taxon>Heteroptera</taxon>
        <taxon>Panheteroptera</taxon>
        <taxon>Cimicomorpha</taxon>
        <taxon>Miridae</taxon>
        <taxon>Mirini</taxon>
        <taxon>Apolygus</taxon>
    </lineage>
</organism>
<accession>A0A8S9XP53</accession>
<keyword evidence="3" id="KW-0863">Zinc-finger</keyword>
<dbReference type="PANTHER" id="PTHR46481:SF10">
    <property type="entry name" value="ZINC FINGER BED DOMAIN-CONTAINING PROTEIN 39"/>
    <property type="match status" value="1"/>
</dbReference>
<dbReference type="GO" id="GO:0008270">
    <property type="term" value="F:zinc ion binding"/>
    <property type="evidence" value="ECO:0007669"/>
    <property type="project" value="UniProtKB-KW"/>
</dbReference>
<proteinExistence type="predicted"/>
<evidence type="ECO:0000313" key="8">
    <source>
        <dbReference type="Proteomes" id="UP000466442"/>
    </source>
</evidence>
<protein>
    <submittedName>
        <fullName evidence="7">Uncharacterized protein</fullName>
    </submittedName>
</protein>
<dbReference type="SUPFAM" id="SSF140996">
    <property type="entry name" value="Hermes dimerisation domain"/>
    <property type="match status" value="1"/>
</dbReference>
<keyword evidence="4" id="KW-0862">Zinc</keyword>
<evidence type="ECO:0000256" key="5">
    <source>
        <dbReference type="ARBA" id="ARBA00023242"/>
    </source>
</evidence>
<dbReference type="Proteomes" id="UP000466442">
    <property type="component" value="Unassembled WGS sequence"/>
</dbReference>
<feature type="region of interest" description="Disordered" evidence="6">
    <location>
        <begin position="1"/>
        <end position="31"/>
    </location>
</feature>
<evidence type="ECO:0000256" key="2">
    <source>
        <dbReference type="ARBA" id="ARBA00022723"/>
    </source>
</evidence>
<feature type="compositionally biased region" description="Basic and acidic residues" evidence="6">
    <location>
        <begin position="8"/>
        <end position="22"/>
    </location>
</feature>
<evidence type="ECO:0000256" key="6">
    <source>
        <dbReference type="SAM" id="MobiDB-lite"/>
    </source>
</evidence>
<gene>
    <name evidence="7" type="ORF">GE061_015567</name>
</gene>
<evidence type="ECO:0000256" key="4">
    <source>
        <dbReference type="ARBA" id="ARBA00022833"/>
    </source>
</evidence>
<keyword evidence="8" id="KW-1185">Reference proteome</keyword>
<dbReference type="InterPro" id="IPR012337">
    <property type="entry name" value="RNaseH-like_sf"/>
</dbReference>
<evidence type="ECO:0000256" key="3">
    <source>
        <dbReference type="ARBA" id="ARBA00022771"/>
    </source>
</evidence>
<dbReference type="GO" id="GO:0005634">
    <property type="term" value="C:nucleus"/>
    <property type="evidence" value="ECO:0007669"/>
    <property type="project" value="UniProtKB-SubCell"/>
</dbReference>
<dbReference type="SUPFAM" id="SSF53098">
    <property type="entry name" value="Ribonuclease H-like"/>
    <property type="match status" value="1"/>
</dbReference>
<comment type="caution">
    <text evidence="7">The sequence shown here is derived from an EMBL/GenBank/DDBJ whole genome shotgun (WGS) entry which is preliminary data.</text>
</comment>
<name>A0A8S9XP53_APOLU</name>
<dbReference type="AlphaFoldDB" id="A0A8S9XP53"/>
<comment type="subcellular location">
    <subcellularLocation>
        <location evidence="1">Nucleus</location>
    </subcellularLocation>
</comment>